<protein>
    <submittedName>
        <fullName evidence="2">Uncharacterized protein</fullName>
    </submittedName>
</protein>
<name>A0AAD6VDJ1_9AGAR</name>
<proteinExistence type="predicted"/>
<dbReference type="EMBL" id="JARJCW010000038">
    <property type="protein sequence ID" value="KAJ7206757.1"/>
    <property type="molecule type" value="Genomic_DNA"/>
</dbReference>
<dbReference type="AlphaFoldDB" id="A0AAD6VDJ1"/>
<feature type="compositionally biased region" description="Acidic residues" evidence="1">
    <location>
        <begin position="324"/>
        <end position="338"/>
    </location>
</feature>
<dbReference type="Proteomes" id="UP001219525">
    <property type="component" value="Unassembled WGS sequence"/>
</dbReference>
<comment type="caution">
    <text evidence="2">The sequence shown here is derived from an EMBL/GenBank/DDBJ whole genome shotgun (WGS) entry which is preliminary data.</text>
</comment>
<feature type="region of interest" description="Disordered" evidence="1">
    <location>
        <begin position="304"/>
        <end position="345"/>
    </location>
</feature>
<feature type="compositionally biased region" description="Acidic residues" evidence="1">
    <location>
        <begin position="304"/>
        <end position="314"/>
    </location>
</feature>
<evidence type="ECO:0000313" key="3">
    <source>
        <dbReference type="Proteomes" id="UP001219525"/>
    </source>
</evidence>
<organism evidence="2 3">
    <name type="scientific">Mycena pura</name>
    <dbReference type="NCBI Taxonomy" id="153505"/>
    <lineage>
        <taxon>Eukaryota</taxon>
        <taxon>Fungi</taxon>
        <taxon>Dikarya</taxon>
        <taxon>Basidiomycota</taxon>
        <taxon>Agaricomycotina</taxon>
        <taxon>Agaricomycetes</taxon>
        <taxon>Agaricomycetidae</taxon>
        <taxon>Agaricales</taxon>
        <taxon>Marasmiineae</taxon>
        <taxon>Mycenaceae</taxon>
        <taxon>Mycena</taxon>
    </lineage>
</organism>
<sequence>MATYFEELNMLERYVKTLRKSDAERDVAELDMYGSIIAAFNRRLEISYGPRSEDHPLELKYCGTYLLDAVLSNTGQKHKAIKILEELEDIIFEALRRVPEQRAGERKPVYQKQWQAVAKPGSSRLELKPSRLEPRRFLSLLSRVLSDEAQRCLANGSRQEPDLRGVLELVMRNERTMVQNASPPVILLPDDAPVQVQDYSPSDKLLTLDLKTVTLLGMWRGEHPNDDERMPTVQELQELHAGLRDLDDDAILERQYRVWSPTLRAMEIVRVGDLLESEPQHAQFLAVGGDRVLVRPQLAVWQEEEAEEEEEDGGFPELDSAADLMEEEDADQWTEEEEERKISMPGRDLYTGQCTLFPADFDL</sequence>
<accession>A0AAD6VDJ1</accession>
<keyword evidence="3" id="KW-1185">Reference proteome</keyword>
<gene>
    <name evidence="2" type="ORF">GGX14DRAFT_396691</name>
</gene>
<evidence type="ECO:0000256" key="1">
    <source>
        <dbReference type="SAM" id="MobiDB-lite"/>
    </source>
</evidence>
<reference evidence="2" key="1">
    <citation type="submission" date="2023-03" db="EMBL/GenBank/DDBJ databases">
        <title>Massive genome expansion in bonnet fungi (Mycena s.s.) driven by repeated elements and novel gene families across ecological guilds.</title>
        <authorList>
            <consortium name="Lawrence Berkeley National Laboratory"/>
            <person name="Harder C.B."/>
            <person name="Miyauchi S."/>
            <person name="Viragh M."/>
            <person name="Kuo A."/>
            <person name="Thoen E."/>
            <person name="Andreopoulos B."/>
            <person name="Lu D."/>
            <person name="Skrede I."/>
            <person name="Drula E."/>
            <person name="Henrissat B."/>
            <person name="Morin E."/>
            <person name="Kohler A."/>
            <person name="Barry K."/>
            <person name="LaButti K."/>
            <person name="Morin E."/>
            <person name="Salamov A."/>
            <person name="Lipzen A."/>
            <person name="Mereny Z."/>
            <person name="Hegedus B."/>
            <person name="Baldrian P."/>
            <person name="Stursova M."/>
            <person name="Weitz H."/>
            <person name="Taylor A."/>
            <person name="Grigoriev I.V."/>
            <person name="Nagy L.G."/>
            <person name="Martin F."/>
            <person name="Kauserud H."/>
        </authorList>
    </citation>
    <scope>NUCLEOTIDE SEQUENCE</scope>
    <source>
        <strain evidence="2">9144</strain>
    </source>
</reference>
<evidence type="ECO:0000313" key="2">
    <source>
        <dbReference type="EMBL" id="KAJ7206757.1"/>
    </source>
</evidence>